<dbReference type="RefSeq" id="WP_142555796.1">
    <property type="nucleotide sequence ID" value="NZ_VIFX01000065.1"/>
</dbReference>
<evidence type="ECO:0000256" key="12">
    <source>
        <dbReference type="PROSITE-ProRule" id="PRU10141"/>
    </source>
</evidence>
<feature type="compositionally biased region" description="Basic residues" evidence="13">
    <location>
        <begin position="279"/>
        <end position="288"/>
    </location>
</feature>
<keyword evidence="10" id="KW-1133">Transmembrane helix</keyword>
<keyword evidence="5" id="KW-0808">Transferase</keyword>
<dbReference type="FunFam" id="1.10.510.10:FF:000021">
    <property type="entry name" value="Serine/threonine protein kinase"/>
    <property type="match status" value="1"/>
</dbReference>
<dbReference type="EC" id="2.7.11.1" evidence="2"/>
<dbReference type="PANTHER" id="PTHR43289:SF6">
    <property type="entry name" value="SERINE_THREONINE-PROTEIN KINASE NEKL-3"/>
    <property type="match status" value="1"/>
</dbReference>
<dbReference type="InterPro" id="IPR000719">
    <property type="entry name" value="Prot_kinase_dom"/>
</dbReference>
<dbReference type="EMBL" id="VIFX01000065">
    <property type="protein sequence ID" value="TQR82645.1"/>
    <property type="molecule type" value="Genomic_DNA"/>
</dbReference>
<feature type="binding site" evidence="12">
    <location>
        <position position="38"/>
    </location>
    <ligand>
        <name>ATP</name>
        <dbReference type="ChEBI" id="CHEBI:30616"/>
    </ligand>
</feature>
<evidence type="ECO:0000256" key="8">
    <source>
        <dbReference type="ARBA" id="ARBA00022777"/>
    </source>
</evidence>
<dbReference type="PROSITE" id="PS00107">
    <property type="entry name" value="PROTEIN_KINASE_ATP"/>
    <property type="match status" value="1"/>
</dbReference>
<evidence type="ECO:0000256" key="3">
    <source>
        <dbReference type="ARBA" id="ARBA00022475"/>
    </source>
</evidence>
<evidence type="ECO:0000256" key="7">
    <source>
        <dbReference type="ARBA" id="ARBA00022741"/>
    </source>
</evidence>
<evidence type="ECO:0000259" key="14">
    <source>
        <dbReference type="PROSITE" id="PS50011"/>
    </source>
</evidence>
<proteinExistence type="predicted"/>
<keyword evidence="3" id="KW-1003">Cell membrane</keyword>
<dbReference type="CDD" id="cd14014">
    <property type="entry name" value="STKc_PknB_like"/>
    <property type="match status" value="1"/>
</dbReference>
<keyword evidence="16" id="KW-1185">Reference proteome</keyword>
<dbReference type="InterPro" id="IPR017441">
    <property type="entry name" value="Protein_kinase_ATP_BS"/>
</dbReference>
<keyword evidence="8" id="KW-0418">Kinase</keyword>
<dbReference type="AlphaFoldDB" id="A0A544VRQ0"/>
<dbReference type="Pfam" id="PF00069">
    <property type="entry name" value="Pkinase"/>
    <property type="match status" value="1"/>
</dbReference>
<sequence>MDATSFGHYQLRELLGRGGMGEVYRAYDTRTDRVVALKVLPPHMAEDSVFQQRFRRESQAAASLNDPHVVPIHGYGEIDGRLYLDMRLIDGKTLGDILAEREGPIDTTLAVEVVEQVATALDAAHQEHLIHRDVKPSNILLTKQQFAYLIDFGLARTAGEQGMTTAGNTLGTLAYMAPERFDAGQSDPRSDIYALACVLYESLTGSRPFPADSLEQQIAGHMVQAPPRPSAFDPRLAAFDDVVAKGMAKKPAQRYQTGAELAAAARRALNAPVRGSGRSGRHSARRVPTHGGWRPSRTIVAVVSAVVLIAAVGTFGVVQWRSGSEQDDPRQAAVEDSTAPPDPSLRAGAVPSIAATVPADIRQSGRLVIGINVPYAPNEFKDSQGNIVGFDVDLMNAIARTLGLEADYRETAFASIIPSVQADNFDVGASSFTDTADREQDVDFVTYFQAGNLWARRAGTSVEPSAACGLKVGVAQGGLQETKEIPAKSDECVAAGLSPIDMVVFTRQDDLTKALVAGEVDAMSADSPVTGFAVKLSAGVLETAGEVTDSAFYGWPVAKGSGLAESLKQGLEQLMKTGEYRTIATQWGIEKGLIDAPVINAAR</sequence>
<evidence type="ECO:0000313" key="15">
    <source>
        <dbReference type="EMBL" id="TQR82645.1"/>
    </source>
</evidence>
<dbReference type="Gene3D" id="3.40.190.10">
    <property type="entry name" value="Periplasmic binding protein-like II"/>
    <property type="match status" value="2"/>
</dbReference>
<dbReference type="InterPro" id="IPR008271">
    <property type="entry name" value="Ser/Thr_kinase_AS"/>
</dbReference>
<comment type="caution">
    <text evidence="15">The sequence shown here is derived from an EMBL/GenBank/DDBJ whole genome shotgun (WGS) entry which is preliminary data.</text>
</comment>
<keyword evidence="11" id="KW-0472">Membrane</keyword>
<evidence type="ECO:0000256" key="4">
    <source>
        <dbReference type="ARBA" id="ARBA00022527"/>
    </source>
</evidence>
<dbReference type="GO" id="GO:0080090">
    <property type="term" value="P:regulation of primary metabolic process"/>
    <property type="evidence" value="ECO:0007669"/>
    <property type="project" value="UniProtKB-ARBA"/>
</dbReference>
<dbReference type="PROSITE" id="PS50011">
    <property type="entry name" value="PROTEIN_KINASE_DOM"/>
    <property type="match status" value="1"/>
</dbReference>
<keyword evidence="6" id="KW-0812">Transmembrane</keyword>
<dbReference type="Gene3D" id="3.30.200.20">
    <property type="entry name" value="Phosphorylase Kinase, domain 1"/>
    <property type="match status" value="1"/>
</dbReference>
<dbReference type="InterPro" id="IPR001638">
    <property type="entry name" value="Solute-binding_3/MltF_N"/>
</dbReference>
<dbReference type="PROSITE" id="PS00108">
    <property type="entry name" value="PROTEIN_KINASE_ST"/>
    <property type="match status" value="1"/>
</dbReference>
<evidence type="ECO:0000256" key="5">
    <source>
        <dbReference type="ARBA" id="ARBA00022679"/>
    </source>
</evidence>
<name>A0A544VRQ0_9MYCO</name>
<dbReference type="SUPFAM" id="SSF53850">
    <property type="entry name" value="Periplasmic binding protein-like II"/>
    <property type="match status" value="1"/>
</dbReference>
<organism evidence="15 16">
    <name type="scientific">Mycolicibacterium hodleri</name>
    <dbReference type="NCBI Taxonomy" id="49897"/>
    <lineage>
        <taxon>Bacteria</taxon>
        <taxon>Bacillati</taxon>
        <taxon>Actinomycetota</taxon>
        <taxon>Actinomycetes</taxon>
        <taxon>Mycobacteriales</taxon>
        <taxon>Mycobacteriaceae</taxon>
        <taxon>Mycolicibacterium</taxon>
    </lineage>
</organism>
<dbReference type="Gene3D" id="1.10.510.10">
    <property type="entry name" value="Transferase(Phosphotransferase) domain 1"/>
    <property type="match status" value="1"/>
</dbReference>
<evidence type="ECO:0000313" key="16">
    <source>
        <dbReference type="Proteomes" id="UP000315759"/>
    </source>
</evidence>
<dbReference type="GO" id="GO:0005524">
    <property type="term" value="F:ATP binding"/>
    <property type="evidence" value="ECO:0007669"/>
    <property type="project" value="UniProtKB-UniRule"/>
</dbReference>
<accession>A0A544VRQ0</accession>
<dbReference type="SMART" id="SM00220">
    <property type="entry name" value="S_TKc"/>
    <property type="match status" value="1"/>
</dbReference>
<dbReference type="Proteomes" id="UP000315759">
    <property type="component" value="Unassembled WGS sequence"/>
</dbReference>
<dbReference type="InterPro" id="IPR011009">
    <property type="entry name" value="Kinase-like_dom_sf"/>
</dbReference>
<dbReference type="PANTHER" id="PTHR43289">
    <property type="entry name" value="MITOGEN-ACTIVATED PROTEIN KINASE KINASE KINASE 20-RELATED"/>
    <property type="match status" value="1"/>
</dbReference>
<dbReference type="GO" id="GO:0004674">
    <property type="term" value="F:protein serine/threonine kinase activity"/>
    <property type="evidence" value="ECO:0007669"/>
    <property type="project" value="UniProtKB-KW"/>
</dbReference>
<evidence type="ECO:0000256" key="1">
    <source>
        <dbReference type="ARBA" id="ARBA00004162"/>
    </source>
</evidence>
<reference evidence="15 16" key="1">
    <citation type="submission" date="2018-10" db="EMBL/GenBank/DDBJ databases">
        <title>Draft genome of Mycobacterium hodleri strain B.</title>
        <authorList>
            <person name="Amande T.J."/>
            <person name="Mcgenity T.J."/>
        </authorList>
    </citation>
    <scope>NUCLEOTIDE SEQUENCE [LARGE SCALE GENOMIC DNA]</scope>
    <source>
        <strain evidence="15 16">B</strain>
    </source>
</reference>
<evidence type="ECO:0000256" key="9">
    <source>
        <dbReference type="ARBA" id="ARBA00022840"/>
    </source>
</evidence>
<keyword evidence="9 12" id="KW-0067">ATP-binding</keyword>
<dbReference type="SMART" id="SM00062">
    <property type="entry name" value="PBPb"/>
    <property type="match status" value="1"/>
</dbReference>
<comment type="subcellular location">
    <subcellularLocation>
        <location evidence="1">Cell membrane</location>
        <topology evidence="1">Single-pass membrane protein</topology>
    </subcellularLocation>
</comment>
<keyword evidence="4" id="KW-0723">Serine/threonine-protein kinase</keyword>
<evidence type="ECO:0000256" key="13">
    <source>
        <dbReference type="SAM" id="MobiDB-lite"/>
    </source>
</evidence>
<dbReference type="SUPFAM" id="SSF56112">
    <property type="entry name" value="Protein kinase-like (PK-like)"/>
    <property type="match status" value="1"/>
</dbReference>
<gene>
    <name evidence="15" type="ORF">D8S82_31140</name>
</gene>
<evidence type="ECO:0000256" key="10">
    <source>
        <dbReference type="ARBA" id="ARBA00022989"/>
    </source>
</evidence>
<keyword evidence="7 12" id="KW-0547">Nucleotide-binding</keyword>
<protein>
    <recommendedName>
        <fullName evidence="2">non-specific serine/threonine protein kinase</fullName>
        <ecNumber evidence="2">2.7.11.1</ecNumber>
    </recommendedName>
</protein>
<evidence type="ECO:0000256" key="6">
    <source>
        <dbReference type="ARBA" id="ARBA00022692"/>
    </source>
</evidence>
<feature type="domain" description="Protein kinase" evidence="14">
    <location>
        <begin position="9"/>
        <end position="269"/>
    </location>
</feature>
<evidence type="ECO:0000256" key="2">
    <source>
        <dbReference type="ARBA" id="ARBA00012513"/>
    </source>
</evidence>
<feature type="region of interest" description="Disordered" evidence="13">
    <location>
        <begin position="272"/>
        <end position="291"/>
    </location>
</feature>
<evidence type="ECO:0000256" key="11">
    <source>
        <dbReference type="ARBA" id="ARBA00023136"/>
    </source>
</evidence>
<dbReference type="CDD" id="cd01004">
    <property type="entry name" value="PBP2_MidA_like"/>
    <property type="match status" value="1"/>
</dbReference>
<dbReference type="GO" id="GO:0005886">
    <property type="term" value="C:plasma membrane"/>
    <property type="evidence" value="ECO:0007669"/>
    <property type="project" value="UniProtKB-SubCell"/>
</dbReference>
<feature type="region of interest" description="Disordered" evidence="13">
    <location>
        <begin position="322"/>
        <end position="350"/>
    </location>
</feature>
<dbReference type="Pfam" id="PF00497">
    <property type="entry name" value="SBP_bac_3"/>
    <property type="match status" value="1"/>
</dbReference>